<keyword evidence="3" id="KW-1185">Reference proteome</keyword>
<keyword evidence="2" id="KW-0418">Kinase</keyword>
<protein>
    <submittedName>
        <fullName evidence="2">Guanylate kinase</fullName>
    </submittedName>
</protein>
<keyword evidence="2" id="KW-0808">Transferase</keyword>
<organism evidence="2 3">
    <name type="scientific">Amycolatopsis umgeniensis</name>
    <dbReference type="NCBI Taxonomy" id="336628"/>
    <lineage>
        <taxon>Bacteria</taxon>
        <taxon>Bacillati</taxon>
        <taxon>Actinomycetota</taxon>
        <taxon>Actinomycetes</taxon>
        <taxon>Pseudonocardiales</taxon>
        <taxon>Pseudonocardiaceae</taxon>
        <taxon>Amycolatopsis</taxon>
    </lineage>
</organism>
<dbReference type="InterPro" id="IPR008145">
    <property type="entry name" value="GK/Ca_channel_bsu"/>
</dbReference>
<dbReference type="GO" id="GO:0016301">
    <property type="term" value="F:kinase activity"/>
    <property type="evidence" value="ECO:0007669"/>
    <property type="project" value="UniProtKB-KW"/>
</dbReference>
<dbReference type="InterPro" id="IPR027417">
    <property type="entry name" value="P-loop_NTPase"/>
</dbReference>
<proteinExistence type="predicted"/>
<dbReference type="Proteomes" id="UP000580861">
    <property type="component" value="Unassembled WGS sequence"/>
</dbReference>
<dbReference type="SMART" id="SM00072">
    <property type="entry name" value="GuKc"/>
    <property type="match status" value="1"/>
</dbReference>
<dbReference type="Pfam" id="PF00625">
    <property type="entry name" value="Guanylate_kin"/>
    <property type="match status" value="1"/>
</dbReference>
<dbReference type="Gene3D" id="3.40.50.300">
    <property type="entry name" value="P-loop containing nucleotide triphosphate hydrolases"/>
    <property type="match status" value="1"/>
</dbReference>
<evidence type="ECO:0000313" key="2">
    <source>
        <dbReference type="EMBL" id="MBB5854007.1"/>
    </source>
</evidence>
<reference evidence="2 3" key="1">
    <citation type="submission" date="2020-08" db="EMBL/GenBank/DDBJ databases">
        <title>Sequencing the genomes of 1000 actinobacteria strains.</title>
        <authorList>
            <person name="Klenk H.-P."/>
        </authorList>
    </citation>
    <scope>NUCLEOTIDE SEQUENCE [LARGE SCALE GENOMIC DNA]</scope>
    <source>
        <strain evidence="2 3">DSM 45272</strain>
    </source>
</reference>
<gene>
    <name evidence="2" type="ORF">HDA45_004094</name>
</gene>
<dbReference type="EMBL" id="JACHMX010000001">
    <property type="protein sequence ID" value="MBB5854007.1"/>
    <property type="molecule type" value="Genomic_DNA"/>
</dbReference>
<name>A0A841B3V9_9PSEU</name>
<evidence type="ECO:0000313" key="3">
    <source>
        <dbReference type="Proteomes" id="UP000580861"/>
    </source>
</evidence>
<comment type="caution">
    <text evidence="2">The sequence shown here is derived from an EMBL/GenBank/DDBJ whole genome shotgun (WGS) entry which is preliminary data.</text>
</comment>
<dbReference type="RefSeq" id="WP_184897691.1">
    <property type="nucleotide sequence ID" value="NZ_JACHMX010000001.1"/>
</dbReference>
<dbReference type="SUPFAM" id="SSF52540">
    <property type="entry name" value="P-loop containing nucleoside triphosphate hydrolases"/>
    <property type="match status" value="1"/>
</dbReference>
<dbReference type="PROSITE" id="PS50052">
    <property type="entry name" value="GUANYLATE_KINASE_2"/>
    <property type="match status" value="1"/>
</dbReference>
<evidence type="ECO:0000259" key="1">
    <source>
        <dbReference type="PROSITE" id="PS50052"/>
    </source>
</evidence>
<dbReference type="InterPro" id="IPR008144">
    <property type="entry name" value="Guanylate_kin-like_dom"/>
</dbReference>
<feature type="domain" description="Guanylate kinase-like" evidence="1">
    <location>
        <begin position="3"/>
        <end position="179"/>
    </location>
</feature>
<dbReference type="AlphaFoldDB" id="A0A841B3V9"/>
<sequence>MKQRGLIVTGTRGAGKTTIVVLLSERLEICVPVPAVTTRPSRSDDRAGAYEYATMARFAELSSSGALFVEANYSGYEYGIEHAEVRAILARQQIPVMTITPKLAVQVAHSRQHGTWLPVFVDSPDELLDRRLADDGRPATQEDRLQRVADREFRQPPLVLVENAGAIETAVDQIEELLHSER</sequence>
<accession>A0A841B3V9</accession>